<dbReference type="SUPFAM" id="SSF53335">
    <property type="entry name" value="S-adenosyl-L-methionine-dependent methyltransferases"/>
    <property type="match status" value="1"/>
</dbReference>
<evidence type="ECO:0008006" key="3">
    <source>
        <dbReference type="Google" id="ProtNLM"/>
    </source>
</evidence>
<accession>A0ABX3H1S4</accession>
<proteinExistence type="predicted"/>
<dbReference type="Gene3D" id="3.40.50.150">
    <property type="entry name" value="Vaccinia Virus protein VP39"/>
    <property type="match status" value="1"/>
</dbReference>
<dbReference type="Proteomes" id="UP000187412">
    <property type="component" value="Unassembled WGS sequence"/>
</dbReference>
<evidence type="ECO:0000313" key="2">
    <source>
        <dbReference type="Proteomes" id="UP000187412"/>
    </source>
</evidence>
<reference evidence="1 2" key="1">
    <citation type="submission" date="2016-10" db="EMBL/GenBank/DDBJ databases">
        <title>Paenibacillus species isolates.</title>
        <authorList>
            <person name="Beno S.M."/>
        </authorList>
    </citation>
    <scope>NUCLEOTIDE SEQUENCE [LARGE SCALE GENOMIC DNA]</scope>
    <source>
        <strain evidence="1 2">FSL H7-0744</strain>
    </source>
</reference>
<dbReference type="RefSeq" id="WP_076113268.1">
    <property type="nucleotide sequence ID" value="NZ_MPTB01000039.1"/>
</dbReference>
<dbReference type="EMBL" id="MPTB01000039">
    <property type="protein sequence ID" value="OMD42721.1"/>
    <property type="molecule type" value="Genomic_DNA"/>
</dbReference>
<name>A0ABX3H1S4_PAEBO</name>
<comment type="caution">
    <text evidence="1">The sequence shown here is derived from an EMBL/GenBank/DDBJ whole genome shotgun (WGS) entry which is preliminary data.</text>
</comment>
<gene>
    <name evidence="1" type="ORF">BSK56_25205</name>
</gene>
<dbReference type="InterPro" id="IPR029063">
    <property type="entry name" value="SAM-dependent_MTases_sf"/>
</dbReference>
<keyword evidence="2" id="KW-1185">Reference proteome</keyword>
<organism evidence="1 2">
    <name type="scientific">Paenibacillus borealis</name>
    <dbReference type="NCBI Taxonomy" id="160799"/>
    <lineage>
        <taxon>Bacteria</taxon>
        <taxon>Bacillati</taxon>
        <taxon>Bacillota</taxon>
        <taxon>Bacilli</taxon>
        <taxon>Bacillales</taxon>
        <taxon>Paenibacillaceae</taxon>
        <taxon>Paenibacillus</taxon>
    </lineage>
</organism>
<protein>
    <recommendedName>
        <fullName evidence="3">Methyltransferase type 11 domain-containing protein</fullName>
    </recommendedName>
</protein>
<sequence length="215" mass="24993">MKIDIGCGSAKELGYLGIDCISYPGVDLVCDINKGIPLPDNTAEFIMASRVLPYVNNLFAVMKEIHRICIHKAVVCILAPYAHSFPHVSNPFFKQKFDEYTPRYFTNRFFQPSAGPLSPVIPDYPVPSPPFDYRLLRMELFYQYPFNDSLYEAEELEILKTLQSNVVHEIMYHFAVIKKEITPEELETMSRNHYPEPRVLLERRLLSQHRQDFSK</sequence>
<evidence type="ECO:0000313" key="1">
    <source>
        <dbReference type="EMBL" id="OMD42721.1"/>
    </source>
</evidence>